<reference evidence="1 2" key="1">
    <citation type="submission" date="2018-06" db="EMBL/GenBank/DDBJ databases">
        <authorList>
            <consortium name="Pathogen Informatics"/>
            <person name="Doyle S."/>
        </authorList>
    </citation>
    <scope>NUCLEOTIDE SEQUENCE [LARGE SCALE GENOMIC DNA]</scope>
    <source>
        <strain evidence="1 2">NCTC4824</strain>
    </source>
</reference>
<keyword evidence="2" id="KW-1185">Reference proteome</keyword>
<dbReference type="InterPro" id="IPR005186">
    <property type="entry name" value="FlaG"/>
</dbReference>
<sequence length="122" mass="13462">MVGQVGVGGEFSAVTATATDNSTRVDVRALANDVKVILGKTEQTAVIPKEQVEKIVGGMNDFLKASPHSNLKFEFHEELNEYYVTIVDDITNEVIKEIPPKKMLDMFAAMTEFLGLMVDKKI</sequence>
<dbReference type="PANTHER" id="PTHR37166">
    <property type="entry name" value="PROTEIN FLAG"/>
    <property type="match status" value="1"/>
</dbReference>
<dbReference type="KEGG" id="blen:NCTC4824_03479"/>
<protein>
    <submittedName>
        <fullName evidence="1">Flagellar protein FlaG</fullName>
    </submittedName>
</protein>
<evidence type="ECO:0000313" key="1">
    <source>
        <dbReference type="EMBL" id="SQI61911.1"/>
    </source>
</evidence>
<dbReference type="Proteomes" id="UP000249134">
    <property type="component" value="Chromosome 1"/>
</dbReference>
<keyword evidence="1" id="KW-0282">Flagellum</keyword>
<dbReference type="InterPro" id="IPR035924">
    <property type="entry name" value="FlaG-like_sf"/>
</dbReference>
<proteinExistence type="predicted"/>
<dbReference type="SUPFAM" id="SSF160214">
    <property type="entry name" value="FlaG-like"/>
    <property type="match status" value="1"/>
</dbReference>
<accession>A0A2X4WFE4</accession>
<dbReference type="PANTHER" id="PTHR37166:SF1">
    <property type="entry name" value="PROTEIN FLAG"/>
    <property type="match status" value="1"/>
</dbReference>
<dbReference type="Gene3D" id="3.30.160.170">
    <property type="entry name" value="FlaG-like"/>
    <property type="match status" value="1"/>
</dbReference>
<gene>
    <name evidence="1" type="primary">yvyC</name>
    <name evidence="1" type="ORF">NCTC4824_03479</name>
</gene>
<dbReference type="Pfam" id="PF03646">
    <property type="entry name" value="FlaG"/>
    <property type="match status" value="1"/>
</dbReference>
<dbReference type="NCBIfam" id="NF005834">
    <property type="entry name" value="PRK07738.1"/>
    <property type="match status" value="1"/>
</dbReference>
<evidence type="ECO:0000313" key="2">
    <source>
        <dbReference type="Proteomes" id="UP000249134"/>
    </source>
</evidence>
<dbReference type="AlphaFoldDB" id="A0A2X4WFE4"/>
<dbReference type="STRING" id="1348624.GCA_001591545_02302"/>
<dbReference type="RefSeq" id="WP_066141682.1">
    <property type="nucleotide sequence ID" value="NZ_CBCSGM010000003.1"/>
</dbReference>
<dbReference type="EMBL" id="LS483476">
    <property type="protein sequence ID" value="SQI61911.1"/>
    <property type="molecule type" value="Genomic_DNA"/>
</dbReference>
<name>A0A2X4WFE4_LEDLE</name>
<keyword evidence="1" id="KW-0969">Cilium</keyword>
<keyword evidence="1" id="KW-0966">Cell projection</keyword>
<organism evidence="1 2">
    <name type="scientific">Lederbergia lenta</name>
    <name type="common">Bacillus lentus</name>
    <dbReference type="NCBI Taxonomy" id="1467"/>
    <lineage>
        <taxon>Bacteria</taxon>
        <taxon>Bacillati</taxon>
        <taxon>Bacillota</taxon>
        <taxon>Bacilli</taxon>
        <taxon>Bacillales</taxon>
        <taxon>Bacillaceae</taxon>
        <taxon>Lederbergia</taxon>
    </lineage>
</organism>